<gene>
    <name evidence="2" type="ORF">FSPOR_4580</name>
</gene>
<dbReference type="Gene3D" id="1.20.58.340">
    <property type="entry name" value="Magnesium transport protein CorA, transmembrane region"/>
    <property type="match status" value="1"/>
</dbReference>
<evidence type="ECO:0000313" key="2">
    <source>
        <dbReference type="EMBL" id="RGP69476.1"/>
    </source>
</evidence>
<accession>A0A395SAN0</accession>
<sequence>MSFTGVPDHDTFWGDTNDEMKERTRAYAQSACKAMEGRFLLEQYWHPWRQDMDYEIQFDIKVFEFMGDHCGLPEGPKTFEDARDMIMYWESTSKVEPPEQTNRRLFIIQDLHPRLIEILGVLLDIPPEFFLAHCEEFPNISVSNAFGAPQGSSAYWKVSVPRRYDVPHSCGQQQPGPYYAKLGNFNRGETFLTEHTRRMDITSIISYWGTPYGKDSWTLKHDLADCSSLRDVTREFRLGSSFNNMLQPQKQRIFDTAAEAYDNYSVTTTNDPFSATIFIRNIVRSIWNEFVSREAINVHDLQFNDEQEQSKKRRLESSRDYHDAPSYKKYQDLMVMRQDIREKKRDLQNIMWSFQCRTEKEDPTWEDENNSDLVVDDRMTQDEHESWAILEERLEVAETSLGNHLEMFAQRSALVQAEAANRMARSSGQLTKIATVIVPCSFVASIFSMGGKFEAGESLFFVYWTISVPITLVLLAWVLSKDEDSINFLKRTLSPVLRKRGGQTNAGVQETEGRNGIRRRWGLSKGGAREEVLELGTP</sequence>
<dbReference type="STRING" id="5514.A0A395SAN0"/>
<dbReference type="Proteomes" id="UP000266152">
    <property type="component" value="Unassembled WGS sequence"/>
</dbReference>
<feature type="transmembrane region" description="Helical" evidence="1">
    <location>
        <begin position="461"/>
        <end position="480"/>
    </location>
</feature>
<keyword evidence="1" id="KW-0812">Transmembrane</keyword>
<evidence type="ECO:0000313" key="3">
    <source>
        <dbReference type="Proteomes" id="UP000266152"/>
    </source>
</evidence>
<reference evidence="2 3" key="1">
    <citation type="journal article" date="2018" name="PLoS Pathog.">
        <title>Evolution of structural diversity of trichothecenes, a family of toxins produced by plant pathogenic and entomopathogenic fungi.</title>
        <authorList>
            <person name="Proctor R.H."/>
            <person name="McCormick S.P."/>
            <person name="Kim H.S."/>
            <person name="Cardoza R.E."/>
            <person name="Stanley A.M."/>
            <person name="Lindo L."/>
            <person name="Kelly A."/>
            <person name="Brown D.W."/>
            <person name="Lee T."/>
            <person name="Vaughan M.M."/>
            <person name="Alexander N.J."/>
            <person name="Busman M."/>
            <person name="Gutierrez S."/>
        </authorList>
    </citation>
    <scope>NUCLEOTIDE SEQUENCE [LARGE SCALE GENOMIC DNA]</scope>
    <source>
        <strain evidence="2 3">NRRL 3299</strain>
    </source>
</reference>
<evidence type="ECO:0000256" key="1">
    <source>
        <dbReference type="SAM" id="Phobius"/>
    </source>
</evidence>
<keyword evidence="1" id="KW-1133">Transmembrane helix</keyword>
<name>A0A395SAN0_FUSSP</name>
<comment type="caution">
    <text evidence="2">The sequence shown here is derived from an EMBL/GenBank/DDBJ whole genome shotgun (WGS) entry which is preliminary data.</text>
</comment>
<dbReference type="AlphaFoldDB" id="A0A395SAN0"/>
<organism evidence="2 3">
    <name type="scientific">Fusarium sporotrichioides</name>
    <dbReference type="NCBI Taxonomy" id="5514"/>
    <lineage>
        <taxon>Eukaryota</taxon>
        <taxon>Fungi</taxon>
        <taxon>Dikarya</taxon>
        <taxon>Ascomycota</taxon>
        <taxon>Pezizomycotina</taxon>
        <taxon>Sordariomycetes</taxon>
        <taxon>Hypocreomycetidae</taxon>
        <taxon>Hypocreales</taxon>
        <taxon>Nectriaceae</taxon>
        <taxon>Fusarium</taxon>
    </lineage>
</organism>
<dbReference type="EMBL" id="PXOF01000060">
    <property type="protein sequence ID" value="RGP69476.1"/>
    <property type="molecule type" value="Genomic_DNA"/>
</dbReference>
<protein>
    <submittedName>
        <fullName evidence="2">Magnesium and cobalt transport</fullName>
    </submittedName>
</protein>
<keyword evidence="1" id="KW-0472">Membrane</keyword>
<keyword evidence="3" id="KW-1185">Reference proteome</keyword>
<proteinExistence type="predicted"/>